<dbReference type="PANTHER" id="PTHR11941:SF54">
    <property type="entry name" value="ENOYL-COA HYDRATASE, MITOCHONDRIAL"/>
    <property type="match status" value="1"/>
</dbReference>
<dbReference type="RefSeq" id="WP_378934907.1">
    <property type="nucleotide sequence ID" value="NZ_JBHLVO010000011.1"/>
</dbReference>
<dbReference type="Gene3D" id="3.90.226.10">
    <property type="entry name" value="2-enoyl-CoA Hydratase, Chain A, domain 1"/>
    <property type="match status" value="1"/>
</dbReference>
<evidence type="ECO:0000256" key="1">
    <source>
        <dbReference type="ARBA" id="ARBA00005254"/>
    </source>
</evidence>
<dbReference type="PANTHER" id="PTHR11941">
    <property type="entry name" value="ENOYL-COA HYDRATASE-RELATED"/>
    <property type="match status" value="1"/>
</dbReference>
<dbReference type="Pfam" id="PF00378">
    <property type="entry name" value="ECH_1"/>
    <property type="match status" value="1"/>
</dbReference>
<dbReference type="SUPFAM" id="SSF52096">
    <property type="entry name" value="ClpP/crotonase"/>
    <property type="match status" value="1"/>
</dbReference>
<dbReference type="Proteomes" id="UP001589854">
    <property type="component" value="Unassembled WGS sequence"/>
</dbReference>
<comment type="caution">
    <text evidence="3">The sequence shown here is derived from an EMBL/GenBank/DDBJ whole genome shotgun (WGS) entry which is preliminary data.</text>
</comment>
<comment type="similarity">
    <text evidence="1">Belongs to the enoyl-CoA hydratase/isomerase family.</text>
</comment>
<organism evidence="3 4">
    <name type="scientific">Metabacillus herbersteinensis</name>
    <dbReference type="NCBI Taxonomy" id="283816"/>
    <lineage>
        <taxon>Bacteria</taxon>
        <taxon>Bacillati</taxon>
        <taxon>Bacillota</taxon>
        <taxon>Bacilli</taxon>
        <taxon>Bacillales</taxon>
        <taxon>Bacillaceae</taxon>
        <taxon>Metabacillus</taxon>
    </lineage>
</organism>
<dbReference type="InterPro" id="IPR029045">
    <property type="entry name" value="ClpP/crotonase-like_dom_sf"/>
</dbReference>
<proteinExistence type="inferred from homology"/>
<dbReference type="InterPro" id="IPR001753">
    <property type="entry name" value="Enoyl-CoA_hydra/iso"/>
</dbReference>
<dbReference type="CDD" id="cd06558">
    <property type="entry name" value="crotonase-like"/>
    <property type="match status" value="1"/>
</dbReference>
<keyword evidence="4" id="KW-1185">Reference proteome</keyword>
<evidence type="ECO:0000313" key="3">
    <source>
        <dbReference type="EMBL" id="MFC0272510.1"/>
    </source>
</evidence>
<dbReference type="InterPro" id="IPR014748">
    <property type="entry name" value="Enoyl-CoA_hydra_C"/>
</dbReference>
<sequence length="262" mass="27999">MQNKSWAFINLEREGPLAILTIENPPVNVLTDGVLNELDLAIEAALSVEDVRAIILKASGEKAFVAGADIGQFPTLTKQTGIELVEKGKKIFDRLADARVPVICAINSLALGAGLELALACDIRVAEEGSKLGLPETGLGILPGYSGTQRLSRLVGPGKAKELVLTGELLSAKEAYETGLVERVVPNGESFAEAKSIAEKIVAKGPVAIANAKKAIDRGFEMTLEEGQKLETQLFSELCETEDMQEGVKAFKEKRNPVFQGK</sequence>
<name>A0ABV6GFR4_9BACI</name>
<evidence type="ECO:0000313" key="4">
    <source>
        <dbReference type="Proteomes" id="UP001589854"/>
    </source>
</evidence>
<keyword evidence="2" id="KW-0456">Lyase</keyword>
<gene>
    <name evidence="3" type="ORF">ACFFIX_13800</name>
</gene>
<accession>A0ABV6GFR4</accession>
<dbReference type="Gene3D" id="1.10.12.10">
    <property type="entry name" value="Lyase 2-enoyl-coa Hydratase, Chain A, domain 2"/>
    <property type="match status" value="1"/>
</dbReference>
<evidence type="ECO:0000256" key="2">
    <source>
        <dbReference type="ARBA" id="ARBA00023239"/>
    </source>
</evidence>
<protein>
    <submittedName>
        <fullName evidence="3">Enoyl-CoA hydratase/isomerase family protein</fullName>
    </submittedName>
</protein>
<reference evidence="3 4" key="1">
    <citation type="submission" date="2024-09" db="EMBL/GenBank/DDBJ databases">
        <authorList>
            <person name="Sun Q."/>
            <person name="Mori K."/>
        </authorList>
    </citation>
    <scope>NUCLEOTIDE SEQUENCE [LARGE SCALE GENOMIC DNA]</scope>
    <source>
        <strain evidence="3 4">CCM 7228</strain>
    </source>
</reference>
<dbReference type="EMBL" id="JBHLVO010000011">
    <property type="protein sequence ID" value="MFC0272510.1"/>
    <property type="molecule type" value="Genomic_DNA"/>
</dbReference>